<comment type="caution">
    <text evidence="2">The sequence shown here is derived from an EMBL/GenBank/DDBJ whole genome shotgun (WGS) entry which is preliminary data.</text>
</comment>
<sequence>MPSCPDRLYHVPVTLRKKSTPVTVNGSASSTLTAGNGGGSGAENGLPTSLLHGLHFLSKCYTHRLIAGIQYF</sequence>
<gene>
    <name evidence="2" type="ORF">DPMN_166873</name>
</gene>
<feature type="region of interest" description="Disordered" evidence="1">
    <location>
        <begin position="20"/>
        <end position="40"/>
    </location>
</feature>
<keyword evidence="3" id="KW-1185">Reference proteome</keyword>
<evidence type="ECO:0000256" key="1">
    <source>
        <dbReference type="SAM" id="MobiDB-lite"/>
    </source>
</evidence>
<reference evidence="2" key="1">
    <citation type="journal article" date="2019" name="bioRxiv">
        <title>The Genome of the Zebra Mussel, Dreissena polymorpha: A Resource for Invasive Species Research.</title>
        <authorList>
            <person name="McCartney M.A."/>
            <person name="Auch B."/>
            <person name="Kono T."/>
            <person name="Mallez S."/>
            <person name="Zhang Y."/>
            <person name="Obille A."/>
            <person name="Becker A."/>
            <person name="Abrahante J.E."/>
            <person name="Garbe J."/>
            <person name="Badalamenti J.P."/>
            <person name="Herman A."/>
            <person name="Mangelson H."/>
            <person name="Liachko I."/>
            <person name="Sullivan S."/>
            <person name="Sone E.D."/>
            <person name="Koren S."/>
            <person name="Silverstein K.A.T."/>
            <person name="Beckman K.B."/>
            <person name="Gohl D.M."/>
        </authorList>
    </citation>
    <scope>NUCLEOTIDE SEQUENCE</scope>
    <source>
        <strain evidence="2">Duluth1</strain>
        <tissue evidence="2">Whole animal</tissue>
    </source>
</reference>
<proteinExistence type="predicted"/>
<evidence type="ECO:0000313" key="3">
    <source>
        <dbReference type="Proteomes" id="UP000828390"/>
    </source>
</evidence>
<evidence type="ECO:0000313" key="2">
    <source>
        <dbReference type="EMBL" id="KAH3788725.1"/>
    </source>
</evidence>
<organism evidence="2 3">
    <name type="scientific">Dreissena polymorpha</name>
    <name type="common">Zebra mussel</name>
    <name type="synonym">Mytilus polymorpha</name>
    <dbReference type="NCBI Taxonomy" id="45954"/>
    <lineage>
        <taxon>Eukaryota</taxon>
        <taxon>Metazoa</taxon>
        <taxon>Spiralia</taxon>
        <taxon>Lophotrochozoa</taxon>
        <taxon>Mollusca</taxon>
        <taxon>Bivalvia</taxon>
        <taxon>Autobranchia</taxon>
        <taxon>Heteroconchia</taxon>
        <taxon>Euheterodonta</taxon>
        <taxon>Imparidentia</taxon>
        <taxon>Neoheterodontei</taxon>
        <taxon>Myida</taxon>
        <taxon>Dreissenoidea</taxon>
        <taxon>Dreissenidae</taxon>
        <taxon>Dreissena</taxon>
    </lineage>
</organism>
<accession>A0A9D4EXS4</accession>
<name>A0A9D4EXS4_DREPO</name>
<protein>
    <submittedName>
        <fullName evidence="2">Uncharacterized protein</fullName>
    </submittedName>
</protein>
<dbReference type="EMBL" id="JAIWYP010000008">
    <property type="protein sequence ID" value="KAH3788725.1"/>
    <property type="molecule type" value="Genomic_DNA"/>
</dbReference>
<reference evidence="2" key="2">
    <citation type="submission" date="2020-11" db="EMBL/GenBank/DDBJ databases">
        <authorList>
            <person name="McCartney M.A."/>
            <person name="Auch B."/>
            <person name="Kono T."/>
            <person name="Mallez S."/>
            <person name="Becker A."/>
            <person name="Gohl D.M."/>
            <person name="Silverstein K.A.T."/>
            <person name="Koren S."/>
            <person name="Bechman K.B."/>
            <person name="Herman A."/>
            <person name="Abrahante J.E."/>
            <person name="Garbe J."/>
        </authorList>
    </citation>
    <scope>NUCLEOTIDE SEQUENCE</scope>
    <source>
        <strain evidence="2">Duluth1</strain>
        <tissue evidence="2">Whole animal</tissue>
    </source>
</reference>
<dbReference type="AlphaFoldDB" id="A0A9D4EXS4"/>
<dbReference type="Proteomes" id="UP000828390">
    <property type="component" value="Unassembled WGS sequence"/>
</dbReference>